<reference evidence="3" key="2">
    <citation type="submission" date="2023-05" db="EMBL/GenBank/DDBJ databases">
        <authorList>
            <consortium name="Lawrence Berkeley National Laboratory"/>
            <person name="Steindorff A."/>
            <person name="Hensen N."/>
            <person name="Bonometti L."/>
            <person name="Westerberg I."/>
            <person name="Brannstrom I.O."/>
            <person name="Guillou S."/>
            <person name="Cros-Aarteil S."/>
            <person name="Calhoun S."/>
            <person name="Haridas S."/>
            <person name="Kuo A."/>
            <person name="Mondo S."/>
            <person name="Pangilinan J."/>
            <person name="Riley R."/>
            <person name="Labutti K."/>
            <person name="Andreopoulos B."/>
            <person name="Lipzen A."/>
            <person name="Chen C."/>
            <person name="Yanf M."/>
            <person name="Daum C."/>
            <person name="Ng V."/>
            <person name="Clum A."/>
            <person name="Ohm R."/>
            <person name="Martin F."/>
            <person name="Silar P."/>
            <person name="Natvig D."/>
            <person name="Lalanne C."/>
            <person name="Gautier V."/>
            <person name="Ament-Velasquez S.L."/>
            <person name="Kruys A."/>
            <person name="Hutchinson M.I."/>
            <person name="Powell A.J."/>
            <person name="Barry K."/>
            <person name="Miller A.N."/>
            <person name="Grigoriev I.V."/>
            <person name="Debuchy R."/>
            <person name="Gladieux P."/>
            <person name="Thoren M.H."/>
            <person name="Johannesson H."/>
        </authorList>
    </citation>
    <scope>NUCLEOTIDE SEQUENCE</scope>
    <source>
        <strain evidence="3">PSN293</strain>
    </source>
</reference>
<evidence type="ECO:0000313" key="4">
    <source>
        <dbReference type="Proteomes" id="UP001301769"/>
    </source>
</evidence>
<evidence type="ECO:0000313" key="3">
    <source>
        <dbReference type="EMBL" id="KAK4217607.1"/>
    </source>
</evidence>
<feature type="domain" description="DUF7492" evidence="2">
    <location>
        <begin position="1"/>
        <end position="236"/>
    </location>
</feature>
<feature type="non-terminal residue" evidence="3">
    <location>
        <position position="1"/>
    </location>
</feature>
<dbReference type="Proteomes" id="UP001301769">
    <property type="component" value="Unassembled WGS sequence"/>
</dbReference>
<protein>
    <recommendedName>
        <fullName evidence="2">DUF7492 domain-containing protein</fullName>
    </recommendedName>
</protein>
<evidence type="ECO:0000256" key="1">
    <source>
        <dbReference type="SAM" id="MobiDB-lite"/>
    </source>
</evidence>
<feature type="region of interest" description="Disordered" evidence="1">
    <location>
        <begin position="315"/>
        <end position="376"/>
    </location>
</feature>
<feature type="compositionally biased region" description="Low complexity" evidence="1">
    <location>
        <begin position="342"/>
        <end position="351"/>
    </location>
</feature>
<reference evidence="3" key="1">
    <citation type="journal article" date="2023" name="Mol. Phylogenet. Evol.">
        <title>Genome-scale phylogeny and comparative genomics of the fungal order Sordariales.</title>
        <authorList>
            <person name="Hensen N."/>
            <person name="Bonometti L."/>
            <person name="Westerberg I."/>
            <person name="Brannstrom I.O."/>
            <person name="Guillou S."/>
            <person name="Cros-Aarteil S."/>
            <person name="Calhoun S."/>
            <person name="Haridas S."/>
            <person name="Kuo A."/>
            <person name="Mondo S."/>
            <person name="Pangilinan J."/>
            <person name="Riley R."/>
            <person name="LaButti K."/>
            <person name="Andreopoulos B."/>
            <person name="Lipzen A."/>
            <person name="Chen C."/>
            <person name="Yan M."/>
            <person name="Daum C."/>
            <person name="Ng V."/>
            <person name="Clum A."/>
            <person name="Steindorff A."/>
            <person name="Ohm R.A."/>
            <person name="Martin F."/>
            <person name="Silar P."/>
            <person name="Natvig D.O."/>
            <person name="Lalanne C."/>
            <person name="Gautier V."/>
            <person name="Ament-Velasquez S.L."/>
            <person name="Kruys A."/>
            <person name="Hutchinson M.I."/>
            <person name="Powell A.J."/>
            <person name="Barry K."/>
            <person name="Miller A.N."/>
            <person name="Grigoriev I.V."/>
            <person name="Debuchy R."/>
            <person name="Gladieux P."/>
            <person name="Hiltunen Thoren M."/>
            <person name="Johannesson H."/>
        </authorList>
    </citation>
    <scope>NUCLEOTIDE SEQUENCE</scope>
    <source>
        <strain evidence="3">PSN293</strain>
    </source>
</reference>
<keyword evidence="4" id="KW-1185">Reference proteome</keyword>
<organism evidence="3 4">
    <name type="scientific">Rhypophila decipiens</name>
    <dbReference type="NCBI Taxonomy" id="261697"/>
    <lineage>
        <taxon>Eukaryota</taxon>
        <taxon>Fungi</taxon>
        <taxon>Dikarya</taxon>
        <taxon>Ascomycota</taxon>
        <taxon>Pezizomycotina</taxon>
        <taxon>Sordariomycetes</taxon>
        <taxon>Sordariomycetidae</taxon>
        <taxon>Sordariales</taxon>
        <taxon>Naviculisporaceae</taxon>
        <taxon>Rhypophila</taxon>
    </lineage>
</organism>
<sequence length="390" mass="42165">FIGSPGYARGFISRDGGPFQNSVWLIPPAPRGVIYETDKIINPSLSKLTDQMYSEEFPMLKVAPGDWVAFMYLENGHVSKQDLPGGNPKPINRGTVYVYATYENDVSNYNLVDVHLKWNRDGTGGDGKGKLVATRHFDDGQCYEHIPAEGDLEGITTFRMKSLNYSVEAIPCQTDIKIPEDAIVGKKLTHFWVWDWGTNPIDSRGLAVSPAAYNDSSVTTAEIYTSIVDYDIVDPCAPELGEVKGPTCKKAGKPIKAQFVKQPDILKSGIQAQMENLWMVEVPHAGFNVNRAKASKSNIPMAILIGVKDPVKTRLSPDKLMNSPANPAFRGGSGAENPPSPSVSSLPSSVSGRPTQSPKPSSPPGGGADEEGILTVTVTVPQKTVFVTST</sequence>
<gene>
    <name evidence="3" type="ORF">QBC37DRAFT_259870</name>
</gene>
<dbReference type="AlphaFoldDB" id="A0AAN6YJ55"/>
<name>A0AAN6YJ55_9PEZI</name>
<comment type="caution">
    <text evidence="3">The sequence shown here is derived from an EMBL/GenBank/DDBJ whole genome shotgun (WGS) entry which is preliminary data.</text>
</comment>
<dbReference type="Pfam" id="PF24320">
    <property type="entry name" value="DUF7492"/>
    <property type="match status" value="1"/>
</dbReference>
<proteinExistence type="predicted"/>
<evidence type="ECO:0000259" key="2">
    <source>
        <dbReference type="Pfam" id="PF24320"/>
    </source>
</evidence>
<feature type="non-terminal residue" evidence="3">
    <location>
        <position position="390"/>
    </location>
</feature>
<dbReference type="InterPro" id="IPR055915">
    <property type="entry name" value="DUF7492"/>
</dbReference>
<accession>A0AAN6YJ55</accession>
<dbReference type="EMBL" id="MU858058">
    <property type="protein sequence ID" value="KAK4217607.1"/>
    <property type="molecule type" value="Genomic_DNA"/>
</dbReference>